<dbReference type="EC" id="2.5.1.3" evidence="9"/>
<comment type="pathway">
    <text evidence="1 9 11">Cofactor biosynthesis; thiamine diphosphate biosynthesis; thiamine phosphate from 4-amino-2-methyl-5-diphosphomethylpyrimidine and 4-methyl-5-(2-phosphoethyl)-thiazole: step 1/1.</text>
</comment>
<dbReference type="GO" id="GO:0004789">
    <property type="term" value="F:thiamine-phosphate diphosphorylase activity"/>
    <property type="evidence" value="ECO:0007669"/>
    <property type="project" value="UniProtKB-UniRule"/>
</dbReference>
<dbReference type="AlphaFoldDB" id="A0A1S6U763"/>
<keyword evidence="4 9" id="KW-0460">Magnesium</keyword>
<accession>A0A1S6U763</accession>
<dbReference type="RefSeq" id="WP_078424447.1">
    <property type="nucleotide sequence ID" value="NZ_CP017258.1"/>
</dbReference>
<comment type="catalytic activity">
    <reaction evidence="6 9 10">
        <text>4-methyl-5-(2-phosphooxyethyl)-thiazole + 4-amino-2-methyl-5-(diphosphooxymethyl)pyrimidine + H(+) = thiamine phosphate + diphosphate</text>
        <dbReference type="Rhea" id="RHEA:22328"/>
        <dbReference type="ChEBI" id="CHEBI:15378"/>
        <dbReference type="ChEBI" id="CHEBI:33019"/>
        <dbReference type="ChEBI" id="CHEBI:37575"/>
        <dbReference type="ChEBI" id="CHEBI:57841"/>
        <dbReference type="ChEBI" id="CHEBI:58296"/>
        <dbReference type="EC" id="2.5.1.3"/>
    </reaction>
</comment>
<feature type="binding site" evidence="9">
    <location>
        <begin position="34"/>
        <end position="38"/>
    </location>
    <ligand>
        <name>4-amino-2-methyl-5-(diphosphooxymethyl)pyrimidine</name>
        <dbReference type="ChEBI" id="CHEBI:57841"/>
    </ligand>
</feature>
<dbReference type="InterPro" id="IPR034291">
    <property type="entry name" value="TMP_synthase"/>
</dbReference>
<dbReference type="EMBL" id="CP017258">
    <property type="protein sequence ID" value="AQW87594.1"/>
    <property type="molecule type" value="Genomic_DNA"/>
</dbReference>
<evidence type="ECO:0000256" key="7">
    <source>
        <dbReference type="ARBA" id="ARBA00047851"/>
    </source>
</evidence>
<evidence type="ECO:0000313" key="12">
    <source>
        <dbReference type="EMBL" id="AQW87594.1"/>
    </source>
</evidence>
<feature type="binding site" evidence="9">
    <location>
        <position position="103"/>
    </location>
    <ligand>
        <name>4-amino-2-methyl-5-(diphosphooxymethyl)pyrimidine</name>
        <dbReference type="ChEBI" id="CHEBI:57841"/>
    </ligand>
</feature>
<evidence type="ECO:0000256" key="2">
    <source>
        <dbReference type="ARBA" id="ARBA00022679"/>
    </source>
</evidence>
<comment type="cofactor">
    <cofactor evidence="9">
        <name>Mg(2+)</name>
        <dbReference type="ChEBI" id="CHEBI:18420"/>
    </cofactor>
    <text evidence="9">Binds 1 Mg(2+) ion per subunit.</text>
</comment>
<organism evidence="12 13">
    <name type="scientific">Campylobacter pinnipediorum subsp. caledonicus</name>
    <dbReference type="NCBI Taxonomy" id="1874362"/>
    <lineage>
        <taxon>Bacteria</taxon>
        <taxon>Pseudomonadati</taxon>
        <taxon>Campylobacterota</taxon>
        <taxon>Epsilonproteobacteria</taxon>
        <taxon>Campylobacterales</taxon>
        <taxon>Campylobacteraceae</taxon>
        <taxon>Campylobacter</taxon>
    </lineage>
</organism>
<evidence type="ECO:0000256" key="11">
    <source>
        <dbReference type="RuleBase" id="RU004253"/>
    </source>
</evidence>
<dbReference type="InterPro" id="IPR013785">
    <property type="entry name" value="Aldolase_TIM"/>
</dbReference>
<sequence>MSEIYALSDDILSPDDIILQHVEDILQSGIKYYQYRCKRFNKNEDIAREILCLCNDYNARFIINDDIVFAKRIGAKSVHIGKKDVNLQDARKFLGKDFFIGVSCYDSLELAKEAVENGADYIAFGSIFPSLTKPDAGSASLDVITQAKSMFNISVCAIGGINETNISKVSEAKADLIAIVNAIYGSNSIKENILNLQNKIN</sequence>
<feature type="binding site" evidence="9">
    <location>
        <position position="84"/>
    </location>
    <ligand>
        <name>Mg(2+)</name>
        <dbReference type="ChEBI" id="CHEBI:18420"/>
    </ligand>
</feature>
<evidence type="ECO:0000256" key="5">
    <source>
        <dbReference type="ARBA" id="ARBA00022977"/>
    </source>
</evidence>
<evidence type="ECO:0000256" key="1">
    <source>
        <dbReference type="ARBA" id="ARBA00005165"/>
    </source>
</evidence>
<dbReference type="SUPFAM" id="SSF51391">
    <property type="entry name" value="Thiamin phosphate synthase"/>
    <property type="match status" value="1"/>
</dbReference>
<dbReference type="Pfam" id="PF02581">
    <property type="entry name" value="TMP-TENI"/>
    <property type="match status" value="1"/>
</dbReference>
<dbReference type="Gene3D" id="3.20.20.70">
    <property type="entry name" value="Aldolase class I"/>
    <property type="match status" value="1"/>
</dbReference>
<protein>
    <recommendedName>
        <fullName evidence="9">Thiamine-phosphate synthase</fullName>
        <shortName evidence="9">TP synthase</shortName>
        <shortName evidence="9">TPS</shortName>
        <ecNumber evidence="9">2.5.1.3</ecNumber>
    </recommendedName>
    <alternativeName>
        <fullName evidence="9">Thiamine-phosphate pyrophosphorylase</fullName>
        <shortName evidence="9">TMP pyrophosphorylase</shortName>
        <shortName evidence="9">TMP-PPase</shortName>
    </alternativeName>
</protein>
<comment type="caution">
    <text evidence="9">Lacks conserved residue(s) required for the propagation of feature annotation.</text>
</comment>
<comment type="function">
    <text evidence="9">Condenses 4-methyl-5-(beta-hydroxyethyl)thiazole monophosphate (THZ-P) and 2-methyl-4-amino-5-hydroxymethyl pyrimidine pyrophosphate (HMP-PP) to form thiamine monophosphate (TMP).</text>
</comment>
<evidence type="ECO:0000256" key="3">
    <source>
        <dbReference type="ARBA" id="ARBA00022723"/>
    </source>
</evidence>
<feature type="binding site" evidence="9">
    <location>
        <begin position="130"/>
        <end position="132"/>
    </location>
    <ligand>
        <name>2-[(2R,5Z)-2-carboxy-4-methylthiazol-5(2H)-ylidene]ethyl phosphate</name>
        <dbReference type="ChEBI" id="CHEBI:62899"/>
    </ligand>
</feature>
<dbReference type="InterPro" id="IPR036206">
    <property type="entry name" value="ThiamineP_synth_sf"/>
</dbReference>
<evidence type="ECO:0000313" key="13">
    <source>
        <dbReference type="Proteomes" id="UP000190868"/>
    </source>
</evidence>
<evidence type="ECO:0000256" key="10">
    <source>
        <dbReference type="RuleBase" id="RU003826"/>
    </source>
</evidence>
<evidence type="ECO:0000256" key="9">
    <source>
        <dbReference type="HAMAP-Rule" id="MF_00097"/>
    </source>
</evidence>
<dbReference type="HAMAP" id="MF_00097">
    <property type="entry name" value="TMP_synthase"/>
    <property type="match status" value="1"/>
</dbReference>
<dbReference type="GO" id="GO:0009229">
    <property type="term" value="P:thiamine diphosphate biosynthetic process"/>
    <property type="evidence" value="ECO:0007669"/>
    <property type="project" value="UniProtKB-UniRule"/>
</dbReference>
<comment type="catalytic activity">
    <reaction evidence="7 9 10">
        <text>2-(2-carboxy-4-methylthiazol-5-yl)ethyl phosphate + 4-amino-2-methyl-5-(diphosphooxymethyl)pyrimidine + 2 H(+) = thiamine phosphate + CO2 + diphosphate</text>
        <dbReference type="Rhea" id="RHEA:47848"/>
        <dbReference type="ChEBI" id="CHEBI:15378"/>
        <dbReference type="ChEBI" id="CHEBI:16526"/>
        <dbReference type="ChEBI" id="CHEBI:33019"/>
        <dbReference type="ChEBI" id="CHEBI:37575"/>
        <dbReference type="ChEBI" id="CHEBI:57841"/>
        <dbReference type="ChEBI" id="CHEBI:62890"/>
        <dbReference type="EC" id="2.5.1.3"/>
    </reaction>
</comment>
<feature type="binding site" evidence="9">
    <location>
        <position position="160"/>
    </location>
    <ligand>
        <name>2-[(2R,5Z)-2-carboxy-4-methylthiazol-5(2H)-ylidene]ethyl phosphate</name>
        <dbReference type="ChEBI" id="CHEBI:62899"/>
    </ligand>
</feature>
<gene>
    <name evidence="9 12" type="primary">thiE</name>
    <name evidence="12" type="ORF">CPIN18021_0782</name>
</gene>
<keyword evidence="13" id="KW-1185">Reference proteome</keyword>
<evidence type="ECO:0000256" key="4">
    <source>
        <dbReference type="ARBA" id="ARBA00022842"/>
    </source>
</evidence>
<dbReference type="NCBIfam" id="TIGR00693">
    <property type="entry name" value="thiE"/>
    <property type="match status" value="1"/>
</dbReference>
<dbReference type="Proteomes" id="UP000190868">
    <property type="component" value="Chromosome"/>
</dbReference>
<dbReference type="PANTHER" id="PTHR20857:SF15">
    <property type="entry name" value="THIAMINE-PHOSPHATE SYNTHASE"/>
    <property type="match status" value="1"/>
</dbReference>
<dbReference type="CDD" id="cd00564">
    <property type="entry name" value="TMP_TenI"/>
    <property type="match status" value="1"/>
</dbReference>
<comment type="similarity">
    <text evidence="9 10">Belongs to the thiamine-phosphate synthase family.</text>
</comment>
<dbReference type="GO" id="GO:0009228">
    <property type="term" value="P:thiamine biosynthetic process"/>
    <property type="evidence" value="ECO:0007669"/>
    <property type="project" value="UniProtKB-KW"/>
</dbReference>
<comment type="catalytic activity">
    <reaction evidence="8 9 10">
        <text>2-[(2R,5Z)-2-carboxy-4-methylthiazol-5(2H)-ylidene]ethyl phosphate + 4-amino-2-methyl-5-(diphosphooxymethyl)pyrimidine + 2 H(+) = thiamine phosphate + CO2 + diphosphate</text>
        <dbReference type="Rhea" id="RHEA:47844"/>
        <dbReference type="ChEBI" id="CHEBI:15378"/>
        <dbReference type="ChEBI" id="CHEBI:16526"/>
        <dbReference type="ChEBI" id="CHEBI:33019"/>
        <dbReference type="ChEBI" id="CHEBI:37575"/>
        <dbReference type="ChEBI" id="CHEBI:57841"/>
        <dbReference type="ChEBI" id="CHEBI:62899"/>
        <dbReference type="EC" id="2.5.1.3"/>
    </reaction>
</comment>
<feature type="binding site" evidence="9">
    <location>
        <position position="64"/>
    </location>
    <ligand>
        <name>4-amino-2-methyl-5-(diphosphooxymethyl)pyrimidine</name>
        <dbReference type="ChEBI" id="CHEBI:57841"/>
    </ligand>
</feature>
<keyword evidence="5 9" id="KW-0784">Thiamine biosynthesis</keyword>
<name>A0A1S6U763_9BACT</name>
<evidence type="ECO:0000256" key="6">
    <source>
        <dbReference type="ARBA" id="ARBA00047334"/>
    </source>
</evidence>
<dbReference type="GO" id="GO:0000287">
    <property type="term" value="F:magnesium ion binding"/>
    <property type="evidence" value="ECO:0007669"/>
    <property type="project" value="UniProtKB-UniRule"/>
</dbReference>
<dbReference type="InterPro" id="IPR022998">
    <property type="entry name" value="ThiamineP_synth_TenI"/>
</dbReference>
<dbReference type="UniPathway" id="UPA00060">
    <property type="reaction ID" value="UER00141"/>
</dbReference>
<reference evidence="13" key="1">
    <citation type="submission" date="2016-09" db="EMBL/GenBank/DDBJ databases">
        <title>Comparative genomics of the Campylobacter concisus group.</title>
        <authorList>
            <person name="Miller W.G."/>
            <person name="Yee E."/>
            <person name="Chapman M.H."/>
            <person name="Huynh S."/>
            <person name="Bono J.L."/>
            <person name="On S.L.W."/>
            <person name="StLeger J."/>
            <person name="Foster G."/>
            <person name="Parker C.T."/>
        </authorList>
    </citation>
    <scope>NUCLEOTIDE SEQUENCE [LARGE SCALE GENOMIC DNA]</scope>
    <source>
        <strain evidence="13">RM18021</strain>
    </source>
</reference>
<keyword evidence="3 9" id="KW-0479">Metal-binding</keyword>
<keyword evidence="2 9" id="KW-0808">Transferase</keyword>
<proteinExistence type="inferred from homology"/>
<feature type="binding site" evidence="9">
    <location>
        <position position="65"/>
    </location>
    <ligand>
        <name>Mg(2+)</name>
        <dbReference type="ChEBI" id="CHEBI:18420"/>
    </ligand>
</feature>
<evidence type="ECO:0000256" key="8">
    <source>
        <dbReference type="ARBA" id="ARBA00047883"/>
    </source>
</evidence>
<dbReference type="PANTHER" id="PTHR20857">
    <property type="entry name" value="THIAMINE-PHOSPHATE PYROPHOSPHORYLASE"/>
    <property type="match status" value="1"/>
</dbReference>
<dbReference type="GO" id="GO:0005737">
    <property type="term" value="C:cytoplasm"/>
    <property type="evidence" value="ECO:0007669"/>
    <property type="project" value="TreeGrafter"/>
</dbReference>
<feature type="binding site" evidence="9">
    <location>
        <position position="133"/>
    </location>
    <ligand>
        <name>4-amino-2-methyl-5-(diphosphooxymethyl)pyrimidine</name>
        <dbReference type="ChEBI" id="CHEBI:57841"/>
    </ligand>
</feature>